<feature type="compositionally biased region" description="Low complexity" evidence="1">
    <location>
        <begin position="25"/>
        <end position="37"/>
    </location>
</feature>
<protein>
    <submittedName>
        <fullName evidence="2">Uncharacterized protein</fullName>
    </submittedName>
</protein>
<feature type="region of interest" description="Disordered" evidence="1">
    <location>
        <begin position="201"/>
        <end position="222"/>
    </location>
</feature>
<feature type="region of interest" description="Disordered" evidence="1">
    <location>
        <begin position="24"/>
        <end position="91"/>
    </location>
</feature>
<organism evidence="2 3">
    <name type="scientific">Drosophila rubida</name>
    <dbReference type="NCBI Taxonomy" id="30044"/>
    <lineage>
        <taxon>Eukaryota</taxon>
        <taxon>Metazoa</taxon>
        <taxon>Ecdysozoa</taxon>
        <taxon>Arthropoda</taxon>
        <taxon>Hexapoda</taxon>
        <taxon>Insecta</taxon>
        <taxon>Pterygota</taxon>
        <taxon>Neoptera</taxon>
        <taxon>Endopterygota</taxon>
        <taxon>Diptera</taxon>
        <taxon>Brachycera</taxon>
        <taxon>Muscomorpha</taxon>
        <taxon>Ephydroidea</taxon>
        <taxon>Drosophilidae</taxon>
        <taxon>Drosophila</taxon>
    </lineage>
</organism>
<gene>
    <name evidence="2" type="ORF">KR093_010158</name>
</gene>
<reference evidence="2" key="1">
    <citation type="journal article" date="2021" name="Mol. Ecol. Resour.">
        <title>Phylogenomic analyses of the genus Drosophila reveals genomic signals of climate adaptation.</title>
        <authorList>
            <person name="Li F."/>
            <person name="Rane R.V."/>
            <person name="Luria V."/>
            <person name="Xiong Z."/>
            <person name="Chen J."/>
            <person name="Li Z."/>
            <person name="Catullo R.A."/>
            <person name="Griffin P.C."/>
            <person name="Schiffer M."/>
            <person name="Pearce S."/>
            <person name="Lee S.F."/>
            <person name="McElroy K."/>
            <person name="Stocker A."/>
            <person name="Shirriffs J."/>
            <person name="Cockerell F."/>
            <person name="Coppin C."/>
            <person name="Sgro C.M."/>
            <person name="Karger A."/>
            <person name="Cain J.W."/>
            <person name="Weber J.A."/>
            <person name="Santpere G."/>
            <person name="Kirschner M.W."/>
            <person name="Hoffmann A.A."/>
            <person name="Oakeshott J.G."/>
            <person name="Zhang G."/>
        </authorList>
    </citation>
    <scope>NUCLEOTIDE SEQUENCE</scope>
    <source>
        <strain evidence="2">BGI-SZ-2011g</strain>
    </source>
</reference>
<comment type="caution">
    <text evidence="2">The sequence shown here is derived from an EMBL/GenBank/DDBJ whole genome shotgun (WGS) entry which is preliminary data.</text>
</comment>
<evidence type="ECO:0000313" key="2">
    <source>
        <dbReference type="EMBL" id="KAH8387883.1"/>
    </source>
</evidence>
<dbReference type="AlphaFoldDB" id="A0AAD4PS82"/>
<evidence type="ECO:0000313" key="3">
    <source>
        <dbReference type="Proteomes" id="UP001200034"/>
    </source>
</evidence>
<keyword evidence="3" id="KW-1185">Reference proteome</keyword>
<dbReference type="EMBL" id="JAJJHW010000095">
    <property type="protein sequence ID" value="KAH8387883.1"/>
    <property type="molecule type" value="Genomic_DNA"/>
</dbReference>
<dbReference type="PANTHER" id="PTHR16524">
    <property type="entry name" value="CELL DEATH REGULATOR AVEN"/>
    <property type="match status" value="1"/>
</dbReference>
<dbReference type="InterPro" id="IPR026187">
    <property type="entry name" value="Aven"/>
</dbReference>
<dbReference type="GO" id="GO:0010972">
    <property type="term" value="P:negative regulation of G2/M transition of mitotic cell cycle"/>
    <property type="evidence" value="ECO:0007669"/>
    <property type="project" value="TreeGrafter"/>
</dbReference>
<name>A0AAD4PS82_9MUSC</name>
<feature type="region of interest" description="Disordered" evidence="1">
    <location>
        <begin position="254"/>
        <end position="291"/>
    </location>
</feature>
<sequence>ANYLSINSFSNRRNMKQHKYYKQHNNNTTSSSSPQTTAVRSLVDVADSSDEPRFNRKGWSSGTRSLAPQQSREMPPPDGEDDDDMHQTNGAPLDENARAQLRAGDYKQMAQFPSMGGGHFSFGAEKEWNNIAEGQTQLHTKAASSYFTLNLGLLNAGLQTIPFYKRMDYSSSMFTRRQIVAQTEAAERAERTYQERVLRELNSNGNGNRTASGKSRAPSAAKVGVNEPVAAAVEPPDELDELLAMTNTQLELTSLAAATPTVPTTPLPQPTTPASASKNDVEQWLDSVLDE</sequence>
<feature type="compositionally biased region" description="Polar residues" evidence="1">
    <location>
        <begin position="201"/>
        <end position="213"/>
    </location>
</feature>
<dbReference type="Proteomes" id="UP001200034">
    <property type="component" value="Unassembled WGS sequence"/>
</dbReference>
<accession>A0AAD4PS82</accession>
<evidence type="ECO:0000256" key="1">
    <source>
        <dbReference type="SAM" id="MobiDB-lite"/>
    </source>
</evidence>
<dbReference type="PANTHER" id="PTHR16524:SF2">
    <property type="entry name" value="CELL DEATH REGULATOR AVEN"/>
    <property type="match status" value="1"/>
</dbReference>
<feature type="non-terminal residue" evidence="2">
    <location>
        <position position="1"/>
    </location>
</feature>
<feature type="compositionally biased region" description="Polar residues" evidence="1">
    <location>
        <begin position="58"/>
        <end position="72"/>
    </location>
</feature>
<proteinExistence type="predicted"/>